<gene>
    <name evidence="3" type="ORF">SAMN05661093_00695</name>
</gene>
<dbReference type="PANTHER" id="PTHR34406:SF1">
    <property type="entry name" value="PROTEIN YCEI"/>
    <property type="match status" value="1"/>
</dbReference>
<dbReference type="InterPro" id="IPR036761">
    <property type="entry name" value="TTHA0802/YceI-like_sf"/>
</dbReference>
<accession>A0A1Y5WXU5</accession>
<dbReference type="EMBL" id="FWXV01000001">
    <property type="protein sequence ID" value="SMC58403.1"/>
    <property type="molecule type" value="Genomic_DNA"/>
</dbReference>
<evidence type="ECO:0000259" key="2">
    <source>
        <dbReference type="SMART" id="SM00867"/>
    </source>
</evidence>
<reference evidence="3 4" key="1">
    <citation type="submission" date="2017-04" db="EMBL/GenBank/DDBJ databases">
        <authorList>
            <person name="Afonso C.L."/>
            <person name="Miller P.J."/>
            <person name="Scott M.A."/>
            <person name="Spackman E."/>
            <person name="Goraichik I."/>
            <person name="Dimitrov K.M."/>
            <person name="Suarez D.L."/>
            <person name="Swayne D.E."/>
        </authorList>
    </citation>
    <scope>NUCLEOTIDE SEQUENCE [LARGE SCALE GENOMIC DNA]</scope>
    <source>
        <strain evidence="3 4">DSM 43828</strain>
    </source>
</reference>
<dbReference type="SMART" id="SM00867">
    <property type="entry name" value="YceI"/>
    <property type="match status" value="1"/>
</dbReference>
<proteinExistence type="inferred from homology"/>
<keyword evidence="4" id="KW-1185">Reference proteome</keyword>
<dbReference type="Proteomes" id="UP000192674">
    <property type="component" value="Unassembled WGS sequence"/>
</dbReference>
<dbReference type="RefSeq" id="WP_084424520.1">
    <property type="nucleotide sequence ID" value="NZ_FWXV01000001.1"/>
</dbReference>
<comment type="similarity">
    <text evidence="1">Belongs to the UPF0312 family.</text>
</comment>
<feature type="domain" description="Lipid/polyisoprenoid-binding YceI-like" evidence="2">
    <location>
        <begin position="11"/>
        <end position="168"/>
    </location>
</feature>
<protein>
    <submittedName>
        <fullName evidence="3">Polyisoprenoid-binding protein YceI</fullName>
    </submittedName>
</protein>
<dbReference type="SUPFAM" id="SSF101874">
    <property type="entry name" value="YceI-like"/>
    <property type="match status" value="1"/>
</dbReference>
<dbReference type="Gene3D" id="2.40.128.110">
    <property type="entry name" value="Lipid/polyisoprenoid-binding, YceI-like"/>
    <property type="match status" value="1"/>
</dbReference>
<evidence type="ECO:0000256" key="1">
    <source>
        <dbReference type="ARBA" id="ARBA00008812"/>
    </source>
</evidence>
<dbReference type="Pfam" id="PF04264">
    <property type="entry name" value="YceI"/>
    <property type="match status" value="1"/>
</dbReference>
<name>A0A1Y5WXU5_KIBAR</name>
<sequence length="169" mass="17900">MTTALTMPTGTWIIAPGSSVATFVVGNLGRSVHGTVPIKEGTVEVGPDGSPTAVRGTLDLSAISTGHSRRDKDLRKPSLLDLDAYPTMTFKSHTVTATDAGWHVTGELGVRGMLAPIEGDVRSSIADDGTVLMVASAKFDRRHIALRAPRFLIGRIIDITITASVRRVP</sequence>
<evidence type="ECO:0000313" key="3">
    <source>
        <dbReference type="EMBL" id="SMC58403.1"/>
    </source>
</evidence>
<evidence type="ECO:0000313" key="4">
    <source>
        <dbReference type="Proteomes" id="UP000192674"/>
    </source>
</evidence>
<dbReference type="PANTHER" id="PTHR34406">
    <property type="entry name" value="PROTEIN YCEI"/>
    <property type="match status" value="1"/>
</dbReference>
<organism evidence="3 4">
    <name type="scientific">Kibdelosporangium aridum</name>
    <dbReference type="NCBI Taxonomy" id="2030"/>
    <lineage>
        <taxon>Bacteria</taxon>
        <taxon>Bacillati</taxon>
        <taxon>Actinomycetota</taxon>
        <taxon>Actinomycetes</taxon>
        <taxon>Pseudonocardiales</taxon>
        <taxon>Pseudonocardiaceae</taxon>
        <taxon>Kibdelosporangium</taxon>
    </lineage>
</organism>
<dbReference type="OrthoDB" id="9811006at2"/>
<dbReference type="AlphaFoldDB" id="A0A1Y5WXU5"/>
<dbReference type="InterPro" id="IPR007372">
    <property type="entry name" value="Lipid/polyisoprenoid-bd_YceI"/>
</dbReference>